<organism evidence="1 2">
    <name type="scientific">Actinokineospora guangxiensis</name>
    <dbReference type="NCBI Taxonomy" id="1490288"/>
    <lineage>
        <taxon>Bacteria</taxon>
        <taxon>Bacillati</taxon>
        <taxon>Actinomycetota</taxon>
        <taxon>Actinomycetes</taxon>
        <taxon>Pseudonocardiales</taxon>
        <taxon>Pseudonocardiaceae</taxon>
        <taxon>Actinokineospora</taxon>
    </lineage>
</organism>
<dbReference type="Proteomes" id="UP001596157">
    <property type="component" value="Unassembled WGS sequence"/>
</dbReference>
<name>A0ABW0ENF7_9PSEU</name>
<proteinExistence type="predicted"/>
<dbReference type="RefSeq" id="WP_378248130.1">
    <property type="nucleotide sequence ID" value="NZ_JBHSKF010000006.1"/>
</dbReference>
<protein>
    <submittedName>
        <fullName evidence="1">Uncharacterized protein</fullName>
    </submittedName>
</protein>
<comment type="caution">
    <text evidence="1">The sequence shown here is derived from an EMBL/GenBank/DDBJ whole genome shotgun (WGS) entry which is preliminary data.</text>
</comment>
<sequence length="73" mass="8135">MCTVLDVVGMVHQDAQDTMQRARPYILMEEDATGQGRMLVLDRNWVTTRQSEPAGSEVDCMTEILPHATKAGE</sequence>
<keyword evidence="2" id="KW-1185">Reference proteome</keyword>
<accession>A0ABW0ENF7</accession>
<evidence type="ECO:0000313" key="2">
    <source>
        <dbReference type="Proteomes" id="UP001596157"/>
    </source>
</evidence>
<evidence type="ECO:0000313" key="1">
    <source>
        <dbReference type="EMBL" id="MFC5288296.1"/>
    </source>
</evidence>
<reference evidence="2" key="1">
    <citation type="journal article" date="2019" name="Int. J. Syst. Evol. Microbiol.">
        <title>The Global Catalogue of Microorganisms (GCM) 10K type strain sequencing project: providing services to taxonomists for standard genome sequencing and annotation.</title>
        <authorList>
            <consortium name="The Broad Institute Genomics Platform"/>
            <consortium name="The Broad Institute Genome Sequencing Center for Infectious Disease"/>
            <person name="Wu L."/>
            <person name="Ma J."/>
        </authorList>
    </citation>
    <scope>NUCLEOTIDE SEQUENCE [LARGE SCALE GENOMIC DNA]</scope>
    <source>
        <strain evidence="2">CCUG 59778</strain>
    </source>
</reference>
<gene>
    <name evidence="1" type="ORF">ACFPM7_14645</name>
</gene>
<dbReference type="EMBL" id="JBHSKF010000006">
    <property type="protein sequence ID" value="MFC5288296.1"/>
    <property type="molecule type" value="Genomic_DNA"/>
</dbReference>